<dbReference type="EMBL" id="JADXDR010000037">
    <property type="protein sequence ID" value="KAI7843510.1"/>
    <property type="molecule type" value="Genomic_DNA"/>
</dbReference>
<evidence type="ECO:0000256" key="1">
    <source>
        <dbReference type="SAM" id="Coils"/>
    </source>
</evidence>
<gene>
    <name evidence="4" type="ORF">COHA_002753</name>
</gene>
<dbReference type="Proteomes" id="UP001205105">
    <property type="component" value="Unassembled WGS sequence"/>
</dbReference>
<keyword evidence="3" id="KW-0812">Transmembrane</keyword>
<feature type="region of interest" description="Disordered" evidence="2">
    <location>
        <begin position="84"/>
        <end position="160"/>
    </location>
</feature>
<name>A0AAD5DWR5_9CHLO</name>
<accession>A0AAD5DWR5</accession>
<proteinExistence type="predicted"/>
<sequence>MFIAGVVLLGVIAVGLAVFFYFVRQRQANEVARLEREREERRRRAAERRAQRELEARQRAASIPIKTVVPVFIMQPDGQLLLAGHTAFDEGGKDGGGSDGSVDGSEPKPPEPQPETGSMRRSRSFPWRRQADQPAPEAELSSQPADGTADGLPPPPLPPV</sequence>
<evidence type="ECO:0000313" key="4">
    <source>
        <dbReference type="EMBL" id="KAI7843510.1"/>
    </source>
</evidence>
<keyword evidence="3" id="KW-1133">Transmembrane helix</keyword>
<comment type="caution">
    <text evidence="4">The sequence shown here is derived from an EMBL/GenBank/DDBJ whole genome shotgun (WGS) entry which is preliminary data.</text>
</comment>
<reference evidence="4" key="1">
    <citation type="submission" date="2020-11" db="EMBL/GenBank/DDBJ databases">
        <title>Chlorella ohadii genome sequencing and assembly.</title>
        <authorList>
            <person name="Murik O."/>
            <person name="Treves H."/>
            <person name="Kedem I."/>
            <person name="Shotland Y."/>
            <person name="Kaplan A."/>
        </authorList>
    </citation>
    <scope>NUCLEOTIDE SEQUENCE</scope>
    <source>
        <strain evidence="4">1</strain>
    </source>
</reference>
<keyword evidence="5" id="KW-1185">Reference proteome</keyword>
<protein>
    <submittedName>
        <fullName evidence="4">Uncharacterized protein</fullName>
    </submittedName>
</protein>
<evidence type="ECO:0000256" key="2">
    <source>
        <dbReference type="SAM" id="MobiDB-lite"/>
    </source>
</evidence>
<organism evidence="4 5">
    <name type="scientific">Chlorella ohadii</name>
    <dbReference type="NCBI Taxonomy" id="2649997"/>
    <lineage>
        <taxon>Eukaryota</taxon>
        <taxon>Viridiplantae</taxon>
        <taxon>Chlorophyta</taxon>
        <taxon>core chlorophytes</taxon>
        <taxon>Trebouxiophyceae</taxon>
        <taxon>Chlorellales</taxon>
        <taxon>Chlorellaceae</taxon>
        <taxon>Chlorella clade</taxon>
        <taxon>Chlorella</taxon>
    </lineage>
</organism>
<evidence type="ECO:0000256" key="3">
    <source>
        <dbReference type="SAM" id="Phobius"/>
    </source>
</evidence>
<evidence type="ECO:0000313" key="5">
    <source>
        <dbReference type="Proteomes" id="UP001205105"/>
    </source>
</evidence>
<feature type="transmembrane region" description="Helical" evidence="3">
    <location>
        <begin position="6"/>
        <end position="23"/>
    </location>
</feature>
<dbReference type="AlphaFoldDB" id="A0AAD5DWR5"/>
<feature type="coiled-coil region" evidence="1">
    <location>
        <begin position="24"/>
        <end position="56"/>
    </location>
</feature>
<keyword evidence="3" id="KW-0472">Membrane</keyword>
<keyword evidence="1" id="KW-0175">Coiled coil</keyword>